<comment type="caution">
    <text evidence="2">The sequence shown here is derived from an EMBL/GenBank/DDBJ whole genome shotgun (WGS) entry which is preliminary data.</text>
</comment>
<organism evidence="2 3">
    <name type="scientific">Blastocystis sp. subtype 1 (strain ATCC 50177 / NandII)</name>
    <dbReference type="NCBI Taxonomy" id="478820"/>
    <lineage>
        <taxon>Eukaryota</taxon>
        <taxon>Sar</taxon>
        <taxon>Stramenopiles</taxon>
        <taxon>Bigyra</taxon>
        <taxon>Opalozoa</taxon>
        <taxon>Opalinata</taxon>
        <taxon>Blastocystidae</taxon>
        <taxon>Blastocystis</taxon>
    </lineage>
</organism>
<protein>
    <submittedName>
        <fullName evidence="2">Uncharacterized protein</fullName>
    </submittedName>
</protein>
<proteinExistence type="predicted"/>
<accession>A0A196S8W4</accession>
<feature type="region of interest" description="Disordered" evidence="1">
    <location>
        <begin position="71"/>
        <end position="96"/>
    </location>
</feature>
<keyword evidence="3" id="KW-1185">Reference proteome</keyword>
<dbReference type="AlphaFoldDB" id="A0A196S8W4"/>
<dbReference type="Proteomes" id="UP000078348">
    <property type="component" value="Unassembled WGS sequence"/>
</dbReference>
<evidence type="ECO:0000256" key="1">
    <source>
        <dbReference type="SAM" id="MobiDB-lite"/>
    </source>
</evidence>
<reference evidence="2 3" key="1">
    <citation type="submission" date="2016-05" db="EMBL/GenBank/DDBJ databases">
        <title>Nuclear genome of Blastocystis sp. subtype 1 NandII.</title>
        <authorList>
            <person name="Gentekaki E."/>
            <person name="Curtis B."/>
            <person name="Stairs C."/>
            <person name="Eme L."/>
            <person name="Herman E."/>
            <person name="Klimes V."/>
            <person name="Arias M.C."/>
            <person name="Elias M."/>
            <person name="Hilliou F."/>
            <person name="Klute M."/>
            <person name="Malik S.-B."/>
            <person name="Pightling A."/>
            <person name="Rachubinski R."/>
            <person name="Salas D."/>
            <person name="Schlacht A."/>
            <person name="Suga H."/>
            <person name="Archibald J."/>
            <person name="Ball S.G."/>
            <person name="Clark G."/>
            <person name="Dacks J."/>
            <person name="Van Der Giezen M."/>
            <person name="Tsaousis A."/>
            <person name="Roger A."/>
        </authorList>
    </citation>
    <scope>NUCLEOTIDE SEQUENCE [LARGE SCALE GENOMIC DNA]</scope>
    <source>
        <strain evidence="3">ATCC 50177 / NandII</strain>
    </source>
</reference>
<evidence type="ECO:0000313" key="2">
    <source>
        <dbReference type="EMBL" id="OAO12429.1"/>
    </source>
</evidence>
<dbReference type="EMBL" id="LXWW01000544">
    <property type="protein sequence ID" value="OAO12429.1"/>
    <property type="molecule type" value="Genomic_DNA"/>
</dbReference>
<gene>
    <name evidence="2" type="ORF">AV274_5896</name>
</gene>
<feature type="region of interest" description="Disordered" evidence="1">
    <location>
        <begin position="1"/>
        <end position="34"/>
    </location>
</feature>
<sequence>MVRKKLREKSEKQKAQVAPSKAATLNPAALTRGQRKRLLNKTHVMAKKSDLVLKLLKNEKSAKRLSSVMDELEKDPLESQQPVEKKGINKGAMASQRKQNEAIFVEMQRYQNVITNDKMKEDPYDTVRKYLEAKVNQK</sequence>
<evidence type="ECO:0000313" key="3">
    <source>
        <dbReference type="Proteomes" id="UP000078348"/>
    </source>
</evidence>
<name>A0A196S8W4_BLAHN</name>